<dbReference type="AlphaFoldDB" id="A0A4V3V091"/>
<accession>A0A4V3V091</accession>
<comment type="caution">
    <text evidence="2">The sequence shown here is derived from an EMBL/GenBank/DDBJ whole genome shotgun (WGS) entry which is preliminary data.</text>
</comment>
<gene>
    <name evidence="2" type="ORF">E7811_12040</name>
</gene>
<organism evidence="2 3">
    <name type="scientific">Aliigemmobacter aestuarii</name>
    <dbReference type="NCBI Taxonomy" id="1445661"/>
    <lineage>
        <taxon>Bacteria</taxon>
        <taxon>Pseudomonadati</taxon>
        <taxon>Pseudomonadota</taxon>
        <taxon>Alphaproteobacteria</taxon>
        <taxon>Rhodobacterales</taxon>
        <taxon>Paracoccaceae</taxon>
        <taxon>Aliigemmobacter</taxon>
    </lineage>
</organism>
<keyword evidence="1" id="KW-0472">Membrane</keyword>
<proteinExistence type="predicted"/>
<dbReference type="EMBL" id="SSND01000003">
    <property type="protein sequence ID" value="THD82880.1"/>
    <property type="molecule type" value="Genomic_DNA"/>
</dbReference>
<evidence type="ECO:0000313" key="3">
    <source>
        <dbReference type="Proteomes" id="UP000309450"/>
    </source>
</evidence>
<feature type="transmembrane region" description="Helical" evidence="1">
    <location>
        <begin position="56"/>
        <end position="73"/>
    </location>
</feature>
<dbReference type="RefSeq" id="WP_136394906.1">
    <property type="nucleotide sequence ID" value="NZ_SSND01000003.1"/>
</dbReference>
<dbReference type="OrthoDB" id="7871801at2"/>
<protein>
    <submittedName>
        <fullName evidence="2">Uncharacterized protein</fullName>
    </submittedName>
</protein>
<evidence type="ECO:0000313" key="2">
    <source>
        <dbReference type="EMBL" id="THD82880.1"/>
    </source>
</evidence>
<keyword evidence="1" id="KW-0812">Transmembrane</keyword>
<evidence type="ECO:0000256" key="1">
    <source>
        <dbReference type="SAM" id="Phobius"/>
    </source>
</evidence>
<dbReference type="Proteomes" id="UP000309450">
    <property type="component" value="Unassembled WGS sequence"/>
</dbReference>
<reference evidence="2 3" key="1">
    <citation type="submission" date="2019-04" db="EMBL/GenBank/DDBJ databases">
        <title>Draft genome sequence of Gemmobacter aestuarii sp. nov.</title>
        <authorList>
            <person name="Hameed A."/>
            <person name="Lin S.-Y."/>
            <person name="Shahina M."/>
            <person name="Lai W.-A."/>
            <person name="Young C.-C."/>
        </authorList>
    </citation>
    <scope>NUCLEOTIDE SEQUENCE [LARGE SCALE GENOMIC DNA]</scope>
    <source>
        <strain evidence="2 3">CC-PW-75</strain>
    </source>
</reference>
<sequence>MKRPRAPLFLPRRSYRARRMRDAARLLPVAGLFLFFLPMLWAPATTEARDTAPDGIYLFLVWAGLIVIAALMARGLSDPAGDESLGPEDQD</sequence>
<name>A0A4V3V091_9RHOB</name>
<keyword evidence="3" id="KW-1185">Reference proteome</keyword>
<keyword evidence="1" id="KW-1133">Transmembrane helix</keyword>